<evidence type="ECO:0000256" key="1">
    <source>
        <dbReference type="ARBA" id="ARBA00022676"/>
    </source>
</evidence>
<comment type="caution">
    <text evidence="2">The sequence shown here is derived from an EMBL/GenBank/DDBJ whole genome shotgun (WGS) entry which is preliminary data.</text>
</comment>
<dbReference type="PANTHER" id="PTHR48049">
    <property type="entry name" value="GLYCOSYLTRANSFERASE"/>
    <property type="match status" value="1"/>
</dbReference>
<proteinExistence type="predicted"/>
<dbReference type="InterPro" id="IPR050481">
    <property type="entry name" value="UDP-glycosyltransf_plant"/>
</dbReference>
<sequence>MKSWDRVKTERYNFAGGRGVREEQGMILSWLTSRQRNSVLYMGFETLTRFHKTQLAGTAHGIESSGHPFIWVVWKIRSWVLI</sequence>
<keyword evidence="1" id="KW-0328">Glycosyltransferase</keyword>
<dbReference type="AlphaFoldDB" id="A0A2P5FLP9"/>
<reference evidence="3" key="1">
    <citation type="submission" date="2016-06" db="EMBL/GenBank/DDBJ databases">
        <title>Parallel loss of symbiosis genes in relatives of nitrogen-fixing non-legume Parasponia.</title>
        <authorList>
            <person name="Van Velzen R."/>
            <person name="Holmer R."/>
            <person name="Bu F."/>
            <person name="Rutten L."/>
            <person name="Van Zeijl A."/>
            <person name="Liu W."/>
            <person name="Santuari L."/>
            <person name="Cao Q."/>
            <person name="Sharma T."/>
            <person name="Shen D."/>
            <person name="Roswanjaya Y."/>
            <person name="Wardhani T."/>
            <person name="Kalhor M.S."/>
            <person name="Jansen J."/>
            <person name="Van den Hoogen J."/>
            <person name="Gungor B."/>
            <person name="Hartog M."/>
            <person name="Hontelez J."/>
            <person name="Verver J."/>
            <person name="Yang W.-C."/>
            <person name="Schijlen E."/>
            <person name="Repin R."/>
            <person name="Schilthuizen M."/>
            <person name="Schranz E."/>
            <person name="Heidstra R."/>
            <person name="Miyata K."/>
            <person name="Fedorova E."/>
            <person name="Kohlen W."/>
            <person name="Bisseling T."/>
            <person name="Smit S."/>
            <person name="Geurts R."/>
        </authorList>
    </citation>
    <scope>NUCLEOTIDE SEQUENCE [LARGE SCALE GENOMIC DNA]</scope>
    <source>
        <strain evidence="3">cv. RG33-2</strain>
    </source>
</reference>
<keyword evidence="2" id="KW-0808">Transferase</keyword>
<dbReference type="Gene3D" id="3.40.50.2000">
    <property type="entry name" value="Glycogen Phosphorylase B"/>
    <property type="match status" value="1"/>
</dbReference>
<protein>
    <submittedName>
        <fullName evidence="2">UDP-glucuronosyl/UDP-glucosyltransferase</fullName>
    </submittedName>
</protein>
<dbReference type="EMBL" id="JXTC01000023">
    <property type="protein sequence ID" value="PON98696.1"/>
    <property type="molecule type" value="Genomic_DNA"/>
</dbReference>
<name>A0A2P5FLP9_TREOI</name>
<evidence type="ECO:0000313" key="3">
    <source>
        <dbReference type="Proteomes" id="UP000237000"/>
    </source>
</evidence>
<dbReference type="PANTHER" id="PTHR48049:SF173">
    <property type="entry name" value="SOYASAPOGENOL B GLUCURONIDE GALACTOSYLTRANSFERASE-RELATED"/>
    <property type="match status" value="1"/>
</dbReference>
<dbReference type="SUPFAM" id="SSF53756">
    <property type="entry name" value="UDP-Glycosyltransferase/glycogen phosphorylase"/>
    <property type="match status" value="1"/>
</dbReference>
<accession>A0A2P5FLP9</accession>
<organism evidence="2 3">
    <name type="scientific">Trema orientale</name>
    <name type="common">Charcoal tree</name>
    <name type="synonym">Celtis orientalis</name>
    <dbReference type="NCBI Taxonomy" id="63057"/>
    <lineage>
        <taxon>Eukaryota</taxon>
        <taxon>Viridiplantae</taxon>
        <taxon>Streptophyta</taxon>
        <taxon>Embryophyta</taxon>
        <taxon>Tracheophyta</taxon>
        <taxon>Spermatophyta</taxon>
        <taxon>Magnoliopsida</taxon>
        <taxon>eudicotyledons</taxon>
        <taxon>Gunneridae</taxon>
        <taxon>Pentapetalae</taxon>
        <taxon>rosids</taxon>
        <taxon>fabids</taxon>
        <taxon>Rosales</taxon>
        <taxon>Cannabaceae</taxon>
        <taxon>Trema</taxon>
    </lineage>
</organism>
<keyword evidence="3" id="KW-1185">Reference proteome</keyword>
<dbReference type="GO" id="GO:0035251">
    <property type="term" value="F:UDP-glucosyltransferase activity"/>
    <property type="evidence" value="ECO:0007669"/>
    <property type="project" value="InterPro"/>
</dbReference>
<dbReference type="OrthoDB" id="1694450at2759"/>
<dbReference type="STRING" id="63057.A0A2P5FLP9"/>
<gene>
    <name evidence="2" type="ORF">TorRG33x02_055960</name>
</gene>
<dbReference type="Proteomes" id="UP000237000">
    <property type="component" value="Unassembled WGS sequence"/>
</dbReference>
<evidence type="ECO:0000313" key="2">
    <source>
        <dbReference type="EMBL" id="PON98696.1"/>
    </source>
</evidence>
<dbReference type="InParanoid" id="A0A2P5FLP9"/>